<gene>
    <name evidence="2" type="ORF">FOVG_13991</name>
</gene>
<dbReference type="HOGENOM" id="CLU_2399750_0_0_1"/>
<reference evidence="2" key="2">
    <citation type="submission" date="2012-05" db="EMBL/GenBank/DDBJ databases">
        <title>Annotation of the Genome Sequence of Fusarium oxysporum HDV247.</title>
        <authorList>
            <consortium name="The Broad Institute Genomics Platform"/>
            <person name="Ma L.-J."/>
            <person name="Corby-Kistler H."/>
            <person name="Broz K."/>
            <person name="Gale L.R."/>
            <person name="Jonkers W."/>
            <person name="O'Donnell K."/>
            <person name="Ploetz R."/>
            <person name="Steinberg C."/>
            <person name="Schwartz D.C."/>
            <person name="VanEtten H."/>
            <person name="Zhou S."/>
            <person name="Young S.K."/>
            <person name="Zeng Q."/>
            <person name="Gargeya S."/>
            <person name="Fitzgerald M."/>
            <person name="Abouelleil A."/>
            <person name="Alvarado L."/>
            <person name="Chapman S.B."/>
            <person name="Gainer-Dewar J."/>
            <person name="Goldberg J."/>
            <person name="Griggs A."/>
            <person name="Gujja S."/>
            <person name="Hansen M."/>
            <person name="Howarth C."/>
            <person name="Imamovic A."/>
            <person name="Ireland A."/>
            <person name="Larimer J."/>
            <person name="McCowan C."/>
            <person name="Murphy C."/>
            <person name="Pearson M."/>
            <person name="Poon T.W."/>
            <person name="Priest M."/>
            <person name="Roberts A."/>
            <person name="Saif S."/>
            <person name="Shea T."/>
            <person name="Sykes S."/>
            <person name="Wortman J."/>
            <person name="Nusbaum C."/>
            <person name="Birren B."/>
        </authorList>
    </citation>
    <scope>NUCLEOTIDE SEQUENCE</scope>
    <source>
        <strain evidence="2">HDV247</strain>
    </source>
</reference>
<feature type="region of interest" description="Disordered" evidence="1">
    <location>
        <begin position="66"/>
        <end position="93"/>
    </location>
</feature>
<proteinExistence type="predicted"/>
<feature type="compositionally biased region" description="Basic and acidic residues" evidence="1">
    <location>
        <begin position="76"/>
        <end position="93"/>
    </location>
</feature>
<sequence>MASDSISCNLCFGLYHLDEINKILPCVCYGPLVESKIGIGIKLGLLVVGQISTRDAVFLELNKLSSGRSRVGTTEADDKSDLRKTPWTDSGKS</sequence>
<evidence type="ECO:0000256" key="1">
    <source>
        <dbReference type="SAM" id="MobiDB-lite"/>
    </source>
</evidence>
<name>W9P5F7_FUSOX</name>
<reference evidence="2" key="1">
    <citation type="submission" date="2011-10" db="EMBL/GenBank/DDBJ databases">
        <title>The Genome Sequence of Fusarium oxysporum HDV247.</title>
        <authorList>
            <consortium name="The Broad Institute Genome Sequencing Platform"/>
            <person name="Ma L.-J."/>
            <person name="Gale L.R."/>
            <person name="Schwartz D.C."/>
            <person name="Zhou S."/>
            <person name="Corby-Kistler H."/>
            <person name="Young S.K."/>
            <person name="Zeng Q."/>
            <person name="Gargeya S."/>
            <person name="Fitzgerald M."/>
            <person name="Haas B."/>
            <person name="Abouelleil A."/>
            <person name="Alvarado L."/>
            <person name="Arachchi H.M."/>
            <person name="Berlin A."/>
            <person name="Brown A."/>
            <person name="Chapman S.B."/>
            <person name="Chen Z."/>
            <person name="Dunbar C."/>
            <person name="Freedman E."/>
            <person name="Gearin G."/>
            <person name="Goldberg J."/>
            <person name="Griggs A."/>
            <person name="Gujja S."/>
            <person name="Heiman D."/>
            <person name="Howarth C."/>
            <person name="Larson L."/>
            <person name="Lui A."/>
            <person name="MacDonald P.J.P."/>
            <person name="Montmayeur A."/>
            <person name="Murphy C."/>
            <person name="Neiman D."/>
            <person name="Pearson M."/>
            <person name="Priest M."/>
            <person name="Roberts A."/>
            <person name="Saif S."/>
            <person name="Shea T."/>
            <person name="Shenoy N."/>
            <person name="Sisk P."/>
            <person name="Stolte C."/>
            <person name="Sykes S."/>
            <person name="Wortman J."/>
            <person name="Nusbaum C."/>
            <person name="Birren B."/>
        </authorList>
    </citation>
    <scope>NUCLEOTIDE SEQUENCE [LARGE SCALE GENOMIC DNA]</scope>
    <source>
        <strain evidence="2">HDV247</strain>
    </source>
</reference>
<dbReference type="Proteomes" id="UP000030751">
    <property type="component" value="Unassembled WGS sequence"/>
</dbReference>
<accession>W9P5F7</accession>
<dbReference type="AlphaFoldDB" id="W9P5F7"/>
<organism evidence="2">
    <name type="scientific">Fusarium oxysporum f. sp. pisi HDV247</name>
    <dbReference type="NCBI Taxonomy" id="1080344"/>
    <lineage>
        <taxon>Eukaryota</taxon>
        <taxon>Fungi</taxon>
        <taxon>Dikarya</taxon>
        <taxon>Ascomycota</taxon>
        <taxon>Pezizomycotina</taxon>
        <taxon>Sordariomycetes</taxon>
        <taxon>Hypocreomycetidae</taxon>
        <taxon>Hypocreales</taxon>
        <taxon>Nectriaceae</taxon>
        <taxon>Fusarium</taxon>
        <taxon>Fusarium oxysporum species complex</taxon>
    </lineage>
</organism>
<dbReference type="EMBL" id="JH650979">
    <property type="protein sequence ID" value="EXA35230.1"/>
    <property type="molecule type" value="Genomic_DNA"/>
</dbReference>
<protein>
    <submittedName>
        <fullName evidence="2">Uncharacterized protein</fullName>
    </submittedName>
</protein>
<evidence type="ECO:0000313" key="2">
    <source>
        <dbReference type="EMBL" id="EXA35230.1"/>
    </source>
</evidence>